<reference evidence="1" key="1">
    <citation type="submission" date="2021-02" db="EMBL/GenBank/DDBJ databases">
        <authorList>
            <consortium name="DOE Joint Genome Institute"/>
            <person name="Ahrendt S."/>
            <person name="Looney B.P."/>
            <person name="Miyauchi S."/>
            <person name="Morin E."/>
            <person name="Drula E."/>
            <person name="Courty P.E."/>
            <person name="Chicoki N."/>
            <person name="Fauchery L."/>
            <person name="Kohler A."/>
            <person name="Kuo A."/>
            <person name="Labutti K."/>
            <person name="Pangilinan J."/>
            <person name="Lipzen A."/>
            <person name="Riley R."/>
            <person name="Andreopoulos W."/>
            <person name="He G."/>
            <person name="Johnson J."/>
            <person name="Barry K.W."/>
            <person name="Grigoriev I.V."/>
            <person name="Nagy L."/>
            <person name="Hibbett D."/>
            <person name="Henrissat B."/>
            <person name="Matheny P.B."/>
            <person name="Labbe J."/>
            <person name="Martin F."/>
        </authorList>
    </citation>
    <scope>NUCLEOTIDE SEQUENCE</scope>
    <source>
        <strain evidence="1">EC-137</strain>
    </source>
</reference>
<evidence type="ECO:0000313" key="1">
    <source>
        <dbReference type="EMBL" id="KAI0032095.1"/>
    </source>
</evidence>
<reference evidence="1" key="2">
    <citation type="journal article" date="2022" name="New Phytol.">
        <title>Evolutionary transition to the ectomycorrhizal habit in the genomes of a hyperdiverse lineage of mushroom-forming fungi.</title>
        <authorList>
            <person name="Looney B."/>
            <person name="Miyauchi S."/>
            <person name="Morin E."/>
            <person name="Drula E."/>
            <person name="Courty P.E."/>
            <person name="Kohler A."/>
            <person name="Kuo A."/>
            <person name="LaButti K."/>
            <person name="Pangilinan J."/>
            <person name="Lipzen A."/>
            <person name="Riley R."/>
            <person name="Andreopoulos W."/>
            <person name="He G."/>
            <person name="Johnson J."/>
            <person name="Nolan M."/>
            <person name="Tritt A."/>
            <person name="Barry K.W."/>
            <person name="Grigoriev I.V."/>
            <person name="Nagy L.G."/>
            <person name="Hibbett D."/>
            <person name="Henrissat B."/>
            <person name="Matheny P.B."/>
            <person name="Labbe J."/>
            <person name="Martin F.M."/>
        </authorList>
    </citation>
    <scope>NUCLEOTIDE SEQUENCE</scope>
    <source>
        <strain evidence="1">EC-137</strain>
    </source>
</reference>
<gene>
    <name evidence="1" type="ORF">K488DRAFT_78676</name>
</gene>
<evidence type="ECO:0000313" key="2">
    <source>
        <dbReference type="Proteomes" id="UP000814128"/>
    </source>
</evidence>
<keyword evidence="2" id="KW-1185">Reference proteome</keyword>
<organism evidence="1 2">
    <name type="scientific">Vararia minispora EC-137</name>
    <dbReference type="NCBI Taxonomy" id="1314806"/>
    <lineage>
        <taxon>Eukaryota</taxon>
        <taxon>Fungi</taxon>
        <taxon>Dikarya</taxon>
        <taxon>Basidiomycota</taxon>
        <taxon>Agaricomycotina</taxon>
        <taxon>Agaricomycetes</taxon>
        <taxon>Russulales</taxon>
        <taxon>Lachnocladiaceae</taxon>
        <taxon>Vararia</taxon>
    </lineage>
</organism>
<comment type="caution">
    <text evidence="1">The sequence shown here is derived from an EMBL/GenBank/DDBJ whole genome shotgun (WGS) entry which is preliminary data.</text>
</comment>
<dbReference type="EMBL" id="MU273557">
    <property type="protein sequence ID" value="KAI0032095.1"/>
    <property type="molecule type" value="Genomic_DNA"/>
</dbReference>
<protein>
    <submittedName>
        <fullName evidence="1">OPT oligopeptide transporter</fullName>
    </submittedName>
</protein>
<accession>A0ACB8QKC4</accession>
<name>A0ACB8QKC4_9AGAM</name>
<sequence length="763" mass="85110">MAGLASAPELKRHESSEGSLEKKLSDNSSIVEKAVSEDEDVDDKVIEKNEEVAIAILSTEDDPTLPVFTFRSIFLGIGLSAFTSVLATIYTFKPQNASVSQLFCLIIAYVLGTAMHSVIPSHGWWRYLNPGPFNIKEHTVIVIMSSTASTVAVAMEIIAALDLFYDIRLNPAVAIFQIFATQMIGYGIAGLLRNLLVYPTQTFYPTYISVVNLLQSLHFGGLLNHKKRRYFWIVFTAIFLWEWIPQYPFPLLTAFSIICLASEGRGPSIIRNLFGAGSSNEGIGLLSFSTSWTLITQGNPLVWPWQTQMNSYIGMALGYIILTACYYNNLFNGRDLLFMSTSLFGQNGSVYDQSAVLTPDNRLNVTAVETVGLPRYTTTYALSQMAYNFSLGAAVVHVFLYNWKELQAAFGGLRFLKNSSDIDDPHYKVMQKYREVPMWWYIAVFIISLAIGIGCSYATGNGTVLIPAWAIIVFTIISVFLSVALGFICATTGFQISVKYAVQVIASFMLPGQPIAVMYANLYGNSTSFQVLYMLQDLKLGQYTKIPPRWTFAAQMSGSIVGSVFNYTMMKTIVSNNRSVLRDPTGTRIWSGWIIQQYNSAAIAMGALGKDLFTYPNTYWLIPFAIFIGFWLPIPFWLASRFGKPGSLLKRTADFIHTPIILQYIGYLPYSVNGQWWSCLVIGFMSQYWARLRRPKWFKKYNYLTSAALDGGSQVIIFILSFAVFGASGNSVPFPSWTMRADGAAQTGGAIQILVCYPWIVVR</sequence>
<proteinExistence type="predicted"/>
<dbReference type="Proteomes" id="UP000814128">
    <property type="component" value="Unassembled WGS sequence"/>
</dbReference>